<organism evidence="4 5">
    <name type="scientific">Nocardiopsis sinuspersici</name>
    <dbReference type="NCBI Taxonomy" id="501010"/>
    <lineage>
        <taxon>Bacteria</taxon>
        <taxon>Bacillati</taxon>
        <taxon>Actinomycetota</taxon>
        <taxon>Actinomycetes</taxon>
        <taxon>Streptosporangiales</taxon>
        <taxon>Nocardiopsidaceae</taxon>
        <taxon>Nocardiopsis</taxon>
    </lineage>
</organism>
<dbReference type="PANTHER" id="PTHR43249">
    <property type="entry name" value="UDP-N-ACETYL-2-AMINO-2-DEOXY-D-GLUCURONATE OXIDASE"/>
    <property type="match status" value="1"/>
</dbReference>
<dbReference type="Gene3D" id="3.40.50.720">
    <property type="entry name" value="NAD(P)-binding Rossmann-like Domain"/>
    <property type="match status" value="1"/>
</dbReference>
<evidence type="ECO:0000259" key="3">
    <source>
        <dbReference type="Pfam" id="PF22725"/>
    </source>
</evidence>
<feature type="domain" description="GFO/IDH/MocA-like oxidoreductase" evidence="3">
    <location>
        <begin position="145"/>
        <end position="265"/>
    </location>
</feature>
<dbReference type="Proteomes" id="UP000189004">
    <property type="component" value="Unassembled WGS sequence"/>
</dbReference>
<accession>A0A1V3C5K2</accession>
<gene>
    <name evidence="4" type="ORF">NOSIN_21430</name>
</gene>
<dbReference type="OrthoDB" id="9815825at2"/>
<keyword evidence="5" id="KW-1185">Reference proteome</keyword>
<dbReference type="SUPFAM" id="SSF51735">
    <property type="entry name" value="NAD(P)-binding Rossmann-fold domains"/>
    <property type="match status" value="1"/>
</dbReference>
<dbReference type="PANTHER" id="PTHR43249:SF1">
    <property type="entry name" value="D-GLUCOSIDE 3-DEHYDROGENASE"/>
    <property type="match status" value="1"/>
</dbReference>
<evidence type="ECO:0000256" key="1">
    <source>
        <dbReference type="SAM" id="MobiDB-lite"/>
    </source>
</evidence>
<dbReference type="GO" id="GO:0000166">
    <property type="term" value="F:nucleotide binding"/>
    <property type="evidence" value="ECO:0007669"/>
    <property type="project" value="InterPro"/>
</dbReference>
<dbReference type="Pfam" id="PF01408">
    <property type="entry name" value="GFO_IDH_MocA"/>
    <property type="match status" value="1"/>
</dbReference>
<comment type="caution">
    <text evidence="4">The sequence shown here is derived from an EMBL/GenBank/DDBJ whole genome shotgun (WGS) entry which is preliminary data.</text>
</comment>
<dbReference type="InterPro" id="IPR036291">
    <property type="entry name" value="NAD(P)-bd_dom_sf"/>
</dbReference>
<evidence type="ECO:0000313" key="4">
    <source>
        <dbReference type="EMBL" id="OOC56074.1"/>
    </source>
</evidence>
<name>A0A1V3C5K2_9ACTN</name>
<dbReference type="Gene3D" id="3.30.360.10">
    <property type="entry name" value="Dihydrodipicolinate Reductase, domain 2"/>
    <property type="match status" value="1"/>
</dbReference>
<reference evidence="5" key="1">
    <citation type="submission" date="2016-08" db="EMBL/GenBank/DDBJ databases">
        <authorList>
            <person name="Tokovenko B."/>
            <person name="Kalinowski J."/>
        </authorList>
    </citation>
    <scope>NUCLEOTIDE SEQUENCE [LARGE SCALE GENOMIC DNA]</scope>
    <source>
        <strain evidence="5">UTMC102</strain>
    </source>
</reference>
<feature type="domain" description="Gfo/Idh/MocA-like oxidoreductase N-terminal" evidence="2">
    <location>
        <begin position="15"/>
        <end position="123"/>
    </location>
</feature>
<evidence type="ECO:0000313" key="5">
    <source>
        <dbReference type="Proteomes" id="UP000189004"/>
    </source>
</evidence>
<dbReference type="EMBL" id="MCOK01000001">
    <property type="protein sequence ID" value="OOC56074.1"/>
    <property type="molecule type" value="Genomic_DNA"/>
</dbReference>
<dbReference type="SUPFAM" id="SSF55347">
    <property type="entry name" value="Glyceraldehyde-3-phosphate dehydrogenase-like, C-terminal domain"/>
    <property type="match status" value="1"/>
</dbReference>
<sequence length="371" mass="39762">MSTPSPAAGPPTGPVRVALVGTGNIARFHAEALRSLPEQAEIVAAVDVDTEALSAFRSRFAVPAGYTDLTEMLDRERPELVHVCTPPGLHRSQVEACLGAGASVLVEKPPALSLAEAEKMAAAEGGERGPWMATVFQHRFGSGARRVRALAEAGVLGRPLVAACHTTWFRPQEYFDVPWRGRWETEGGGPTMGHGIHQMDLLLSLLGEWTEVSAVARRQARDIETEDVSLARVDFAGGAVASVVNSLVSPQEESRIRIDFERATVELVHLYGYGDDNWRITPAPGYEDEVTAAWEGGEWGTDSGHRAQVSQVLAALRGGTAPPVTSAESLRTMRLVAGVYASAFQGRPVTPADLGPESPFHTRMDGGGVRW</sequence>
<dbReference type="InterPro" id="IPR055170">
    <property type="entry name" value="GFO_IDH_MocA-like_dom"/>
</dbReference>
<protein>
    <submittedName>
        <fullName evidence="4">Oxidoreductase</fullName>
    </submittedName>
</protein>
<proteinExistence type="predicted"/>
<evidence type="ECO:0000259" key="2">
    <source>
        <dbReference type="Pfam" id="PF01408"/>
    </source>
</evidence>
<dbReference type="RefSeq" id="WP_077692510.1">
    <property type="nucleotide sequence ID" value="NZ_MCOK01000001.1"/>
</dbReference>
<dbReference type="InterPro" id="IPR052515">
    <property type="entry name" value="Gfo/Idh/MocA_Oxidoreductase"/>
</dbReference>
<feature type="region of interest" description="Disordered" evidence="1">
    <location>
        <begin position="350"/>
        <end position="371"/>
    </location>
</feature>
<dbReference type="InterPro" id="IPR000683">
    <property type="entry name" value="Gfo/Idh/MocA-like_OxRdtase_N"/>
</dbReference>
<dbReference type="Pfam" id="PF22725">
    <property type="entry name" value="GFO_IDH_MocA_C3"/>
    <property type="match status" value="1"/>
</dbReference>
<dbReference type="AlphaFoldDB" id="A0A1V3C5K2"/>
<dbReference type="STRING" id="501010.NOSIN_21430"/>